<feature type="transmembrane region" description="Helical" evidence="1">
    <location>
        <begin position="113"/>
        <end position="136"/>
    </location>
</feature>
<dbReference type="RefSeq" id="XP_018231222.1">
    <property type="nucleotide sequence ID" value="XM_018372282.1"/>
</dbReference>
<dbReference type="PANTHER" id="PTHR28009:SF1">
    <property type="entry name" value="PHEROMONE ALPHA FACTOR RECEPTOR"/>
    <property type="match status" value="1"/>
</dbReference>
<gene>
    <name evidence="2" type="ORF">T551_00015</name>
</gene>
<dbReference type="OrthoDB" id="5402633at2759"/>
<accession>A0A0W4ZVY3</accession>
<feature type="transmembrane region" description="Helical" evidence="1">
    <location>
        <begin position="148"/>
        <end position="172"/>
    </location>
</feature>
<reference evidence="3" key="1">
    <citation type="journal article" date="2016" name="Nat. Commun.">
        <title>Genome analysis of three Pneumocystis species reveals adaptation mechanisms to life exclusively in mammalian hosts.</title>
        <authorList>
            <person name="Ma L."/>
            <person name="Chen Z."/>
            <person name="Huang D.W."/>
            <person name="Kutty G."/>
            <person name="Ishihara M."/>
            <person name="Wang H."/>
            <person name="Abouelleil A."/>
            <person name="Bishop L."/>
            <person name="Davey E."/>
            <person name="Deng R."/>
            <person name="Deng X."/>
            <person name="Fan L."/>
            <person name="Fantoni G."/>
            <person name="Fitzgerald M."/>
            <person name="Gogineni E."/>
            <person name="Goldberg J.M."/>
            <person name="Handley G."/>
            <person name="Hu X."/>
            <person name="Huber C."/>
            <person name="Jiao X."/>
            <person name="Jones K."/>
            <person name="Levin J.Z."/>
            <person name="Liu Y."/>
            <person name="Macdonald P."/>
            <person name="Melnikov A."/>
            <person name="Raley C."/>
            <person name="Sassi M."/>
            <person name="Sherman B.T."/>
            <person name="Song X."/>
            <person name="Sykes S."/>
            <person name="Tran B."/>
            <person name="Walsh L."/>
            <person name="Xia Y."/>
            <person name="Yang J."/>
            <person name="Young S."/>
            <person name="Zeng Q."/>
            <person name="Zheng X."/>
            <person name="Stephens R."/>
            <person name="Nusbaum C."/>
            <person name="Birren B.W."/>
            <person name="Azadi P."/>
            <person name="Lempicki R.A."/>
            <person name="Cuomo C.A."/>
            <person name="Kovacs J.A."/>
        </authorList>
    </citation>
    <scope>NUCLEOTIDE SEQUENCE [LARGE SCALE GENOMIC DNA]</scope>
    <source>
        <strain evidence="3">RU7</strain>
    </source>
</reference>
<evidence type="ECO:0000313" key="3">
    <source>
        <dbReference type="Proteomes" id="UP000053447"/>
    </source>
</evidence>
<evidence type="ECO:0008006" key="4">
    <source>
        <dbReference type="Google" id="ProtNLM"/>
    </source>
</evidence>
<feature type="transmembrane region" description="Helical" evidence="1">
    <location>
        <begin position="235"/>
        <end position="256"/>
    </location>
</feature>
<dbReference type="Gene3D" id="1.10.287.920">
    <property type="entry name" value="Pheromone alpha factor receptor"/>
    <property type="match status" value="1"/>
</dbReference>
<feature type="transmembrane region" description="Helical" evidence="1">
    <location>
        <begin position="262"/>
        <end position="285"/>
    </location>
</feature>
<dbReference type="Pfam" id="PF02116">
    <property type="entry name" value="STE2"/>
    <property type="match status" value="1"/>
</dbReference>
<dbReference type="CDD" id="cd14939">
    <property type="entry name" value="7tmD_STE2"/>
    <property type="match status" value="1"/>
</dbReference>
<protein>
    <recommendedName>
        <fullName evidence="4">Pheromone alpha factor receptor</fullName>
    </recommendedName>
</protein>
<evidence type="ECO:0000256" key="1">
    <source>
        <dbReference type="SAM" id="Phobius"/>
    </source>
</evidence>
<name>A0A0W4ZVY3_PNEJ7</name>
<dbReference type="EMBL" id="LFWA01000001">
    <property type="protein sequence ID" value="KTW32530.1"/>
    <property type="molecule type" value="Genomic_DNA"/>
</dbReference>
<dbReference type="GO" id="GO:0004932">
    <property type="term" value="F:mating-type factor pheromone receptor activity"/>
    <property type="evidence" value="ECO:0007669"/>
    <property type="project" value="InterPro"/>
</dbReference>
<proteinExistence type="predicted"/>
<feature type="transmembrane region" description="Helical" evidence="1">
    <location>
        <begin position="201"/>
        <end position="223"/>
    </location>
</feature>
<keyword evidence="1" id="KW-1133">Transmembrane helix</keyword>
<organism evidence="2 3">
    <name type="scientific">Pneumocystis jirovecii (strain RU7)</name>
    <name type="common">Human pneumocystis pneumonia agent</name>
    <dbReference type="NCBI Taxonomy" id="1408657"/>
    <lineage>
        <taxon>Eukaryota</taxon>
        <taxon>Fungi</taxon>
        <taxon>Dikarya</taxon>
        <taxon>Ascomycota</taxon>
        <taxon>Taphrinomycotina</taxon>
        <taxon>Pneumocystomycetes</taxon>
        <taxon>Pneumocystaceae</taxon>
        <taxon>Pneumocystis</taxon>
    </lineage>
</organism>
<dbReference type="Proteomes" id="UP000053447">
    <property type="component" value="Unassembled WGS sequence"/>
</dbReference>
<comment type="caution">
    <text evidence="2">The sequence shown here is derived from an EMBL/GenBank/DDBJ whole genome shotgun (WGS) entry which is preliminary data.</text>
</comment>
<dbReference type="GO" id="GO:0038038">
    <property type="term" value="C:G protein-coupled receptor homodimeric complex"/>
    <property type="evidence" value="ECO:0007669"/>
    <property type="project" value="TreeGrafter"/>
</dbReference>
<keyword evidence="3" id="KW-1185">Reference proteome</keyword>
<keyword evidence="1" id="KW-0812">Transmembrane</keyword>
<dbReference type="PRINTS" id="PR00250">
    <property type="entry name" value="GPCRSTE2"/>
</dbReference>
<sequence length="376" mass="42420">MSLSTVNQTVILKNSHGEKVKFLLSDFDMFSLSRAQTSMIFSAQCAMSALLAIILLLTSKREKAKTFLFFLNMAGLISVFIRGCLQCAYLTGTWTSYSVQFLGEFELLSYNDFYVSIIASCMPIFIILFIELSLLIQIRVIYASHRKLRMPLTIISCVIISVVILFWVIAAIQNSMAILSQTHFGSSGIWGAPWPYTAARISFVFSVCLGCLVFVSKLFFAIYRRHKMGIKDFGPMQIIFITSCQTLIIPAIFIIIDFWVDITGFSSLTQAFVVMSLPLSSLWASSKIEKNKNSMAQPYSERINSKDYSVKSSPTSLSKSSYIDFKQPPCYLDSGKSPCIPSFEYNGNPFDQFYENDRNRLNIFIEESVDISSEKA</sequence>
<feature type="transmembrane region" description="Helical" evidence="1">
    <location>
        <begin position="39"/>
        <end position="57"/>
    </location>
</feature>
<dbReference type="InterPro" id="IPR027458">
    <property type="entry name" value="STE2_TM1-TM2_sf"/>
</dbReference>
<feature type="transmembrane region" description="Helical" evidence="1">
    <location>
        <begin position="69"/>
        <end position="93"/>
    </location>
</feature>
<dbReference type="PANTHER" id="PTHR28009">
    <property type="entry name" value="PHEROMONE ALPHA FACTOR RECEPTOR"/>
    <property type="match status" value="1"/>
</dbReference>
<dbReference type="InterPro" id="IPR000366">
    <property type="entry name" value="GPCR_STE2"/>
</dbReference>
<dbReference type="AlphaFoldDB" id="A0A0W4ZVY3"/>
<dbReference type="VEuPathDB" id="FungiDB:T551_00015"/>
<dbReference type="GO" id="GO:0000750">
    <property type="term" value="P:pheromone-dependent signal transduction involved in conjugation with cellular fusion"/>
    <property type="evidence" value="ECO:0007669"/>
    <property type="project" value="TreeGrafter"/>
</dbReference>
<dbReference type="GeneID" id="28938537"/>
<dbReference type="STRING" id="1408657.A0A0W4ZVY3"/>
<evidence type="ECO:0000313" key="2">
    <source>
        <dbReference type="EMBL" id="KTW32530.1"/>
    </source>
</evidence>
<dbReference type="eggNOG" id="ENOG502QTV4">
    <property type="taxonomic scope" value="Eukaryota"/>
</dbReference>
<keyword evidence="1" id="KW-0472">Membrane</keyword>